<dbReference type="Gene3D" id="3.40.50.360">
    <property type="match status" value="1"/>
</dbReference>
<reference evidence="2" key="2">
    <citation type="submission" date="2020-09" db="EMBL/GenBank/DDBJ databases">
        <authorList>
            <person name="Sun Q."/>
            <person name="Zhou Y."/>
        </authorList>
    </citation>
    <scope>NUCLEOTIDE SEQUENCE</scope>
    <source>
        <strain evidence="2">CGMCC 1.12160</strain>
    </source>
</reference>
<proteinExistence type="predicted"/>
<dbReference type="GO" id="GO:0009055">
    <property type="term" value="F:electron transfer activity"/>
    <property type="evidence" value="ECO:0007669"/>
    <property type="project" value="InterPro"/>
</dbReference>
<evidence type="ECO:0000313" key="3">
    <source>
        <dbReference type="Proteomes" id="UP000605670"/>
    </source>
</evidence>
<organism evidence="2 3">
    <name type="scientific">Ornithinimicrobium tianjinense</name>
    <dbReference type="NCBI Taxonomy" id="1195761"/>
    <lineage>
        <taxon>Bacteria</taxon>
        <taxon>Bacillati</taxon>
        <taxon>Actinomycetota</taxon>
        <taxon>Actinomycetes</taxon>
        <taxon>Micrococcales</taxon>
        <taxon>Ornithinimicrobiaceae</taxon>
        <taxon>Ornithinimicrobium</taxon>
    </lineage>
</organism>
<evidence type="ECO:0000259" key="1">
    <source>
        <dbReference type="PROSITE" id="PS50902"/>
    </source>
</evidence>
<gene>
    <name evidence="2" type="ORF">GCM10011366_12960</name>
</gene>
<feature type="domain" description="Flavodoxin-like" evidence="1">
    <location>
        <begin position="10"/>
        <end position="166"/>
    </location>
</feature>
<comment type="caution">
    <text evidence="2">The sequence shown here is derived from an EMBL/GenBank/DDBJ whole genome shotgun (WGS) entry which is preliminary data.</text>
</comment>
<dbReference type="InterPro" id="IPR008254">
    <property type="entry name" value="Flavodoxin/NO_synth"/>
</dbReference>
<dbReference type="Proteomes" id="UP000605670">
    <property type="component" value="Unassembled WGS sequence"/>
</dbReference>
<keyword evidence="3" id="KW-1185">Reference proteome</keyword>
<dbReference type="InterPro" id="IPR001226">
    <property type="entry name" value="Flavodoxin_CS"/>
</dbReference>
<dbReference type="PROSITE" id="PS50902">
    <property type="entry name" value="FLAVODOXIN_LIKE"/>
    <property type="match status" value="1"/>
</dbReference>
<dbReference type="PROSITE" id="PS00201">
    <property type="entry name" value="FLAVODOXIN"/>
    <property type="match status" value="1"/>
</dbReference>
<dbReference type="AlphaFoldDB" id="A0A917BL79"/>
<name>A0A917BL79_9MICO</name>
<dbReference type="GO" id="GO:0010181">
    <property type="term" value="F:FMN binding"/>
    <property type="evidence" value="ECO:0007669"/>
    <property type="project" value="InterPro"/>
</dbReference>
<accession>A0A917BL79</accession>
<dbReference type="InterPro" id="IPR029039">
    <property type="entry name" value="Flavoprotein-like_sf"/>
</dbReference>
<dbReference type="RefSeq" id="WP_188428876.1">
    <property type="nucleotide sequence ID" value="NZ_BMEM01000001.1"/>
</dbReference>
<sequence>MDVRQHATTALVVYESAWGNTRTVAEAVADGLREHVDTEVVDIGSAPPLEDVRADLLVVGAPTHAFGLSRPATRADAHSKGGADVSSGVREWLDAAGHCERPVATFDTHIRHPNLPGTASKVAARRLRRLGCDLVAEPEVFWVATTEGPLLDGEVERAHAWGAALATRL</sequence>
<dbReference type="SUPFAM" id="SSF52218">
    <property type="entry name" value="Flavoproteins"/>
    <property type="match status" value="1"/>
</dbReference>
<protein>
    <submittedName>
        <fullName evidence="2">Flavodoxin</fullName>
    </submittedName>
</protein>
<dbReference type="EMBL" id="BMEM01000001">
    <property type="protein sequence ID" value="GGF46652.1"/>
    <property type="molecule type" value="Genomic_DNA"/>
</dbReference>
<reference evidence="2" key="1">
    <citation type="journal article" date="2014" name="Int. J. Syst. Evol. Microbiol.">
        <title>Complete genome sequence of Corynebacterium casei LMG S-19264T (=DSM 44701T), isolated from a smear-ripened cheese.</title>
        <authorList>
            <consortium name="US DOE Joint Genome Institute (JGI-PGF)"/>
            <person name="Walter F."/>
            <person name="Albersmeier A."/>
            <person name="Kalinowski J."/>
            <person name="Ruckert C."/>
        </authorList>
    </citation>
    <scope>NUCLEOTIDE SEQUENCE</scope>
    <source>
        <strain evidence="2">CGMCC 1.12160</strain>
    </source>
</reference>
<evidence type="ECO:0000313" key="2">
    <source>
        <dbReference type="EMBL" id="GGF46652.1"/>
    </source>
</evidence>
<dbReference type="Pfam" id="PF00258">
    <property type="entry name" value="Flavodoxin_1"/>
    <property type="match status" value="1"/>
</dbReference>